<evidence type="ECO:0000256" key="1">
    <source>
        <dbReference type="SAM" id="MobiDB-lite"/>
    </source>
</evidence>
<name>A0A919JH09_9ACTN</name>
<dbReference type="EMBL" id="BOMQ01000004">
    <property type="protein sequence ID" value="GIE46614.1"/>
    <property type="molecule type" value="Genomic_DNA"/>
</dbReference>
<accession>A0A919JH09</accession>
<feature type="region of interest" description="Disordered" evidence="1">
    <location>
        <begin position="21"/>
        <end position="69"/>
    </location>
</feature>
<proteinExistence type="predicted"/>
<dbReference type="Proteomes" id="UP000647172">
    <property type="component" value="Unassembled WGS sequence"/>
</dbReference>
<evidence type="ECO:0000313" key="2">
    <source>
        <dbReference type="EMBL" id="GIE46614.1"/>
    </source>
</evidence>
<evidence type="ECO:0000313" key="3">
    <source>
        <dbReference type="Proteomes" id="UP000647172"/>
    </source>
</evidence>
<dbReference type="RefSeq" id="WP_203762767.1">
    <property type="nucleotide sequence ID" value="NZ_BAAAYJ010000048.1"/>
</dbReference>
<feature type="compositionally biased region" description="Low complexity" evidence="1">
    <location>
        <begin position="56"/>
        <end position="69"/>
    </location>
</feature>
<protein>
    <submittedName>
        <fullName evidence="2">Uncharacterized protein</fullName>
    </submittedName>
</protein>
<sequence length="69" mass="7996">MALRRQAGRFSWSAARRRRVLERAEREQARERDAARERLLHDAARAGDHERRPARPRTAAPAVRVVCPV</sequence>
<dbReference type="AlphaFoldDB" id="A0A919JH09"/>
<organism evidence="2 3">
    <name type="scientific">Actinoplanes nipponensis</name>
    <dbReference type="NCBI Taxonomy" id="135950"/>
    <lineage>
        <taxon>Bacteria</taxon>
        <taxon>Bacillati</taxon>
        <taxon>Actinomycetota</taxon>
        <taxon>Actinomycetes</taxon>
        <taxon>Micromonosporales</taxon>
        <taxon>Micromonosporaceae</taxon>
        <taxon>Actinoplanes</taxon>
    </lineage>
</organism>
<gene>
    <name evidence="2" type="ORF">Ani05nite_01480</name>
</gene>
<keyword evidence="3" id="KW-1185">Reference proteome</keyword>
<feature type="compositionally biased region" description="Basic and acidic residues" evidence="1">
    <location>
        <begin position="21"/>
        <end position="53"/>
    </location>
</feature>
<comment type="caution">
    <text evidence="2">The sequence shown here is derived from an EMBL/GenBank/DDBJ whole genome shotgun (WGS) entry which is preliminary data.</text>
</comment>
<reference evidence="2" key="1">
    <citation type="submission" date="2021-01" db="EMBL/GenBank/DDBJ databases">
        <title>Whole genome shotgun sequence of Actinoplanes nipponensis NBRC 14063.</title>
        <authorList>
            <person name="Komaki H."/>
            <person name="Tamura T."/>
        </authorList>
    </citation>
    <scope>NUCLEOTIDE SEQUENCE</scope>
    <source>
        <strain evidence="2">NBRC 14063</strain>
    </source>
</reference>